<organism evidence="4 5">
    <name type="scientific">Perilla frutescens var. hirtella</name>
    <name type="common">Perilla citriodora</name>
    <name type="synonym">Perilla setoyensis</name>
    <dbReference type="NCBI Taxonomy" id="608512"/>
    <lineage>
        <taxon>Eukaryota</taxon>
        <taxon>Viridiplantae</taxon>
        <taxon>Streptophyta</taxon>
        <taxon>Embryophyta</taxon>
        <taxon>Tracheophyta</taxon>
        <taxon>Spermatophyta</taxon>
        <taxon>Magnoliopsida</taxon>
        <taxon>eudicotyledons</taxon>
        <taxon>Gunneridae</taxon>
        <taxon>Pentapetalae</taxon>
        <taxon>asterids</taxon>
        <taxon>lamiids</taxon>
        <taxon>Lamiales</taxon>
        <taxon>Lamiaceae</taxon>
        <taxon>Nepetoideae</taxon>
        <taxon>Elsholtzieae</taxon>
        <taxon>Perilla</taxon>
    </lineage>
</organism>
<feature type="domain" description="Sieve element occlusion C-terminal" evidence="3">
    <location>
        <begin position="609"/>
        <end position="841"/>
    </location>
</feature>
<proteinExistence type="predicted"/>
<evidence type="ECO:0000313" key="5">
    <source>
        <dbReference type="Proteomes" id="UP001190926"/>
    </source>
</evidence>
<feature type="domain" description="Sieve element occlusion N-terminal" evidence="2">
    <location>
        <begin position="110"/>
        <end position="174"/>
    </location>
</feature>
<keyword evidence="5" id="KW-1185">Reference proteome</keyword>
<dbReference type="Pfam" id="PF14576">
    <property type="entry name" value="SEO_N"/>
    <property type="match status" value="2"/>
</dbReference>
<dbReference type="Pfam" id="PF14577">
    <property type="entry name" value="SEO_C"/>
    <property type="match status" value="1"/>
</dbReference>
<sequence>MSMASRDLVPATSKNPPLATDKISPAVVTPGLGGSSTQNPVVDHRLQNPVVDHRFQNPVIDHRLQNPVSDHSLRPSHELDNAAIKPLSLRPAGMPTRGHPMAGERGFFSSDDSALNKQIQATHAPDMEDLNVKPILSIIEDILRLARPQTTLDHTTITPLGAQTPAHLDASVDKTSRGAYHDEKAYQTTTNRDDKAYQPSYRDEKAYQPSYIDDKAYHASYLEAEILKVLAYPINKVSNEIICKCSGGGESNQLTMDLLKSLGSYSWDAKIVIAFAGFAINYGEFWLVEHLHTKNPLAKNIATLKDLPDTLAHAGGGELRKQFDAVIDLLAEILKVTHCIIEFKELPPLYINTQSPEITAATAHIPSAVYWSVRGLLVCASTLLSLIGGGHEFMTATSVSWEILNLAHKLRVILEHLQNQMKICRDIIERKKFEDAYVKFKRLLETAHIDNMRVLTELFRFKDDQRPLYDGSRRTNEPLTALKLKYVLLLISDLDFPPEELHVLHLIQNERSMTHDYEVLWLPIVDSKTMTPFEDKKFYDLRNGMPWYSADHPSVVNPVAIRYAREELRVTHRPMLVVLDPHGKLSHHDALPMLWIWGAKAFPFTKDWERRLWDESRWNIELLADHIDPRIQEWINGNKVICLYGGEDIVWIRNFTQASRTAARALGVTLEMLYVGKRNPREKVRQCHDIISREGLSQIFSTEYYDYVWYFWERLASMWNSKKQIGQTVENDIIMKGILDLLTFDSSEKGWAVFSRGNYDITMGIGEKVLPVIERYADWAIEVDHPDKFVPVLDKHLRGYHPEHHCHRLILPGQAGYIPETVVCTECGKMMDKYVMYRCCTD</sequence>
<feature type="domain" description="Sieve element occlusion N-terminal" evidence="2">
    <location>
        <begin position="204"/>
        <end position="448"/>
    </location>
</feature>
<gene>
    <name evidence="4" type="ORF">C2S53_002339</name>
</gene>
<dbReference type="InterPro" id="IPR027942">
    <property type="entry name" value="SEO_N"/>
</dbReference>
<name>A0AAD4J1A8_PERFH</name>
<evidence type="ECO:0000313" key="4">
    <source>
        <dbReference type="EMBL" id="KAH6825247.1"/>
    </source>
</evidence>
<evidence type="ECO:0000259" key="2">
    <source>
        <dbReference type="Pfam" id="PF14576"/>
    </source>
</evidence>
<dbReference type="InterPro" id="IPR027944">
    <property type="entry name" value="SEO_C"/>
</dbReference>
<evidence type="ECO:0000259" key="3">
    <source>
        <dbReference type="Pfam" id="PF14577"/>
    </source>
</evidence>
<dbReference type="PANTHER" id="PTHR33232:SF20">
    <property type="entry name" value="PROTEIN SIEVE ELEMENT OCCLUSION B-LIKE"/>
    <property type="match status" value="1"/>
</dbReference>
<dbReference type="EMBL" id="SDAM02000176">
    <property type="protein sequence ID" value="KAH6825247.1"/>
    <property type="molecule type" value="Genomic_DNA"/>
</dbReference>
<evidence type="ECO:0000256" key="1">
    <source>
        <dbReference type="SAM" id="MobiDB-lite"/>
    </source>
</evidence>
<protein>
    <recommendedName>
        <fullName evidence="6">Sieve element occlusion b</fullName>
    </recommendedName>
</protein>
<dbReference type="AlphaFoldDB" id="A0AAD4J1A8"/>
<comment type="caution">
    <text evidence="4">The sequence shown here is derived from an EMBL/GenBank/DDBJ whole genome shotgun (WGS) entry which is preliminary data.</text>
</comment>
<evidence type="ECO:0008006" key="6">
    <source>
        <dbReference type="Google" id="ProtNLM"/>
    </source>
</evidence>
<dbReference type="InterPro" id="IPR039299">
    <property type="entry name" value="SEOA"/>
</dbReference>
<dbReference type="Proteomes" id="UP001190926">
    <property type="component" value="Unassembled WGS sequence"/>
</dbReference>
<feature type="region of interest" description="Disordered" evidence="1">
    <location>
        <begin position="1"/>
        <end position="40"/>
    </location>
</feature>
<feature type="region of interest" description="Disordered" evidence="1">
    <location>
        <begin position="171"/>
        <end position="198"/>
    </location>
</feature>
<dbReference type="PANTHER" id="PTHR33232">
    <property type="entry name" value="PROTEIN SIEVE ELEMENT OCCLUSION B-LIKE"/>
    <property type="match status" value="1"/>
</dbReference>
<accession>A0AAD4J1A8</accession>
<dbReference type="GO" id="GO:0010088">
    <property type="term" value="P:phloem development"/>
    <property type="evidence" value="ECO:0007669"/>
    <property type="project" value="InterPro"/>
</dbReference>
<reference evidence="4 5" key="1">
    <citation type="journal article" date="2021" name="Nat. Commun.">
        <title>Incipient diploidization of the medicinal plant Perilla within 10,000 years.</title>
        <authorList>
            <person name="Zhang Y."/>
            <person name="Shen Q."/>
            <person name="Leng L."/>
            <person name="Zhang D."/>
            <person name="Chen S."/>
            <person name="Shi Y."/>
            <person name="Ning Z."/>
            <person name="Chen S."/>
        </authorList>
    </citation>
    <scope>NUCLEOTIDE SEQUENCE [LARGE SCALE GENOMIC DNA]</scope>
    <source>
        <strain evidence="5">cv. PC099</strain>
    </source>
</reference>